<dbReference type="InterPro" id="IPR032109">
    <property type="entry name" value="Big_3_5"/>
</dbReference>
<dbReference type="Proteomes" id="UP001596391">
    <property type="component" value="Unassembled WGS sequence"/>
</dbReference>
<dbReference type="SUPFAM" id="SSF101898">
    <property type="entry name" value="NHL repeat"/>
    <property type="match status" value="2"/>
</dbReference>
<reference evidence="4" key="1">
    <citation type="journal article" date="2019" name="Int. J. Syst. Evol. Microbiol.">
        <title>The Global Catalogue of Microorganisms (GCM) 10K type strain sequencing project: providing services to taxonomists for standard genome sequencing and annotation.</title>
        <authorList>
            <consortium name="The Broad Institute Genomics Platform"/>
            <consortium name="The Broad Institute Genome Sequencing Center for Infectious Disease"/>
            <person name="Wu L."/>
            <person name="Ma J."/>
        </authorList>
    </citation>
    <scope>NUCLEOTIDE SEQUENCE [LARGE SCALE GENOMIC DNA]</scope>
    <source>
        <strain evidence="4">CGMCC 1.16026</strain>
    </source>
</reference>
<dbReference type="SUPFAM" id="SSF63829">
    <property type="entry name" value="Calcium-dependent phosphotriesterase"/>
    <property type="match status" value="1"/>
</dbReference>
<name>A0ABW1Z4V6_9BACT</name>
<protein>
    <submittedName>
        <fullName evidence="3">Ig-like domain repeat protein</fullName>
    </submittedName>
</protein>
<dbReference type="Gene3D" id="2.60.40.10">
    <property type="entry name" value="Immunoglobulins"/>
    <property type="match status" value="4"/>
</dbReference>
<dbReference type="InterPro" id="IPR050952">
    <property type="entry name" value="TRIM-NHL_E3_ligases"/>
</dbReference>
<feature type="domain" description="Bacterial Ig-like" evidence="2">
    <location>
        <begin position="1067"/>
        <end position="1141"/>
    </location>
</feature>
<organism evidence="3 4">
    <name type="scientific">Granulicella cerasi</name>
    <dbReference type="NCBI Taxonomy" id="741063"/>
    <lineage>
        <taxon>Bacteria</taxon>
        <taxon>Pseudomonadati</taxon>
        <taxon>Acidobacteriota</taxon>
        <taxon>Terriglobia</taxon>
        <taxon>Terriglobales</taxon>
        <taxon>Acidobacteriaceae</taxon>
        <taxon>Granulicella</taxon>
    </lineage>
</organism>
<dbReference type="InterPro" id="IPR013783">
    <property type="entry name" value="Ig-like_fold"/>
</dbReference>
<keyword evidence="1" id="KW-0732">Signal</keyword>
<feature type="chain" id="PRO_5045457427" evidence="1">
    <location>
        <begin position="22"/>
        <end position="1533"/>
    </location>
</feature>
<dbReference type="InterPro" id="IPR011042">
    <property type="entry name" value="6-blade_b-propeller_TolB-like"/>
</dbReference>
<dbReference type="PANTHER" id="PTHR24104">
    <property type="entry name" value="E3 UBIQUITIN-PROTEIN LIGASE NHLRC1-RELATED"/>
    <property type="match status" value="1"/>
</dbReference>
<feature type="domain" description="Bacterial Ig-like" evidence="2">
    <location>
        <begin position="1155"/>
        <end position="1235"/>
    </location>
</feature>
<dbReference type="Pfam" id="PF16640">
    <property type="entry name" value="Big_3_5"/>
    <property type="match status" value="3"/>
</dbReference>
<evidence type="ECO:0000259" key="2">
    <source>
        <dbReference type="Pfam" id="PF16640"/>
    </source>
</evidence>
<comment type="caution">
    <text evidence="3">The sequence shown here is derived from an EMBL/GenBank/DDBJ whole genome shotgun (WGS) entry which is preliminary data.</text>
</comment>
<dbReference type="RefSeq" id="WP_263372358.1">
    <property type="nucleotide sequence ID" value="NZ_JAGSYD010000004.1"/>
</dbReference>
<accession>A0ABW1Z4V6</accession>
<feature type="signal peptide" evidence="1">
    <location>
        <begin position="1"/>
        <end position="21"/>
    </location>
</feature>
<dbReference type="EMBL" id="JBHSWI010000001">
    <property type="protein sequence ID" value="MFC6644427.1"/>
    <property type="molecule type" value="Genomic_DNA"/>
</dbReference>
<gene>
    <name evidence="3" type="ORF">ACFQBQ_02230</name>
</gene>
<dbReference type="Gene3D" id="2.120.10.30">
    <property type="entry name" value="TolB, C-terminal domain"/>
    <property type="match status" value="2"/>
</dbReference>
<evidence type="ECO:0000313" key="3">
    <source>
        <dbReference type="EMBL" id="MFC6644427.1"/>
    </source>
</evidence>
<dbReference type="PANTHER" id="PTHR24104:SF25">
    <property type="entry name" value="PROTEIN LIN-41"/>
    <property type="match status" value="1"/>
</dbReference>
<feature type="domain" description="Bacterial Ig-like" evidence="2">
    <location>
        <begin position="961"/>
        <end position="1053"/>
    </location>
</feature>
<proteinExistence type="predicted"/>
<sequence length="1533" mass="151690">MKLFGIALALVTGLGIQTASAQTNGTPVPFISTAAGNGSTSTISSSCTTGIPVFSTSGTGSNYGDGCLSTQAVLSAPISTLVDKYGNLIIADQTHNSIRVVYNGGTDMAAAIVAANVQTTGLTPTKGNIYTLVGSRSAVAASPYYCNGASGAVGLNSTLDGCPGIQAYIQPRGLGLDADGNIFFGSVAGASAVRVVYIAGTAVKTLITNGNAKATSPQAGYVYAIAGTTSSSYAGDGSIGSAASVNTPRGFVIDGSENVYFADNLNNVVRRIDGTTGVLSTIAGHCIQVKNPTSGAITCTATATSGDGAAATDASVNIYQPYAVAIDSNGNLFIAEGGSTTVPGRVRVVYAGGTLPGITSPVVGNIYTYAGGASTASTATAAQKATFQFIYGVAIDQAGYVYATEYRSGSSGGNHIYRIDPTTGGLLILAGSGTTSTVAYTCAGLTSTNAIGDGCPAPLGNLNTPQGPVAFDAQGNAYVADRMNNVIRKLTWNNVFPSTAVGSSTTQNQAFYLSAGTTLLAKSITSGGSASTEFTTNPTPDNCTVNTSIAAAIVCVNSVTFKPSTAGSRAAVYTLTDATGTVATEPLVGVGVAPLLTIMPGTRATIGTNIKPSGVSTDKLGNVYVSDATGGRVLRSTVAGGAGTAVLTGLTAPRQSAVDSAGNLFVADSSKNAVVELTASGAQVTLGTGLNAPQGVAVDRYNNLYIADTANNRLLYLNMVNGAQSTVSTGLVALSSPSSLYIDAAGDVYIVNAGTAKLVELPITGPATAVALPTSVAPVAVASDLSGTLFIADSGTQSVLSLSAGASATTTLISGFTTLTGIAVGPSGNLFVSDSGATSAVAYNTNASSYTFPTTNLGQSSLPTAVTVSNFGNAAATLATPPYSQSGTSAAFPISGTAGCAAAQSLGGGASCVDSFTFTPTVTGTQSSTTTFAATTGQSAAITFTGLATNLISTTSTIAITPANTTLTYGNNGATFTATLAASQTGASTPTGTVTFLIDGVAQTPTQSVSGAGPYTFTFNSGALKVGTHTIGVSYSGDTLYGATSAQTTVTVTGLAATLSATAAYGPTNNSYTFTATVTPTTSTQAPTGTVTFTVDGVASTAVNLTGGTAVFTKTLTDGSHAYSAAYSGDAAYTAQTTATQIFVFNHIATSTVVTGAQTGAGLTVTATITAASQATAAPSGTVIFTVDGKAQAAVAITNGQASVNVFPAADGSHTFSAVYSGDAYYATSASAQGTLSTLRVASVTTLALIPSITGTGVNGGSTTSNLSLVATVAAASGSGPVPTGSVIFYTSSGTKVVPSGTSAAILNAAGVATLTVAQSTLTSTSFYAVYAGASTTTPNGDGNYLTSTSSPVTIATDFYINDPVINLSVAQGAQAYANLVLSSYGGYTGTLTAQCAGLPANAVCRYTPINSVTLSSTTQSAVLPVQFFVGIDPNLASTAPKSHSSTVLAWLFGTPLALLGLLRRKRLASRLGAATIAILMALTVTSMTGCGNSQSPVYNTPLGTTAVTVTVKDSATGATKTATVNLTVLAKQ</sequence>
<evidence type="ECO:0000256" key="1">
    <source>
        <dbReference type="SAM" id="SignalP"/>
    </source>
</evidence>
<keyword evidence="4" id="KW-1185">Reference proteome</keyword>
<dbReference type="Gene3D" id="2.40.10.500">
    <property type="match status" value="3"/>
</dbReference>
<evidence type="ECO:0000313" key="4">
    <source>
        <dbReference type="Proteomes" id="UP001596391"/>
    </source>
</evidence>